<comment type="catalytic activity">
    <reaction evidence="6">
        <text>(sulfur carrier)-H + L-cysteine = (sulfur carrier)-SH + L-alanine</text>
        <dbReference type="Rhea" id="RHEA:43892"/>
        <dbReference type="Rhea" id="RHEA-COMP:14737"/>
        <dbReference type="Rhea" id="RHEA-COMP:14739"/>
        <dbReference type="ChEBI" id="CHEBI:29917"/>
        <dbReference type="ChEBI" id="CHEBI:35235"/>
        <dbReference type="ChEBI" id="CHEBI:57972"/>
        <dbReference type="ChEBI" id="CHEBI:64428"/>
        <dbReference type="EC" id="2.8.1.7"/>
    </reaction>
</comment>
<comment type="similarity">
    <text evidence="2">Belongs to the class-V pyridoxal-phosphate-dependent aminotransferase family. Csd subfamily.</text>
</comment>
<evidence type="ECO:0000259" key="8">
    <source>
        <dbReference type="Pfam" id="PF00266"/>
    </source>
</evidence>
<evidence type="ECO:0000256" key="2">
    <source>
        <dbReference type="ARBA" id="ARBA00010447"/>
    </source>
</evidence>
<dbReference type="InterPro" id="IPR015422">
    <property type="entry name" value="PyrdxlP-dep_Trfase_small"/>
</dbReference>
<dbReference type="Gene3D" id="3.40.640.10">
    <property type="entry name" value="Type I PLP-dependent aspartate aminotransferase-like (Major domain)"/>
    <property type="match status" value="1"/>
</dbReference>
<dbReference type="AlphaFoldDB" id="A0AAE4SEK6"/>
<gene>
    <name evidence="9" type="primary">sufS</name>
    <name evidence="9" type="ORF">MsAg5_16400</name>
</gene>
<evidence type="ECO:0000256" key="7">
    <source>
        <dbReference type="RuleBase" id="RU004504"/>
    </source>
</evidence>
<evidence type="ECO:0000256" key="1">
    <source>
        <dbReference type="ARBA" id="ARBA00001933"/>
    </source>
</evidence>
<dbReference type="CDD" id="cd06453">
    <property type="entry name" value="SufS_like"/>
    <property type="match status" value="1"/>
</dbReference>
<evidence type="ECO:0000256" key="3">
    <source>
        <dbReference type="ARBA" id="ARBA00012239"/>
    </source>
</evidence>
<evidence type="ECO:0000256" key="5">
    <source>
        <dbReference type="ARBA" id="ARBA00022898"/>
    </source>
</evidence>
<evidence type="ECO:0000256" key="6">
    <source>
        <dbReference type="ARBA" id="ARBA00050776"/>
    </source>
</evidence>
<dbReference type="InterPro" id="IPR015421">
    <property type="entry name" value="PyrdxlP-dep_Trfase_major"/>
</dbReference>
<keyword evidence="4 9" id="KW-0808">Transferase</keyword>
<dbReference type="GO" id="GO:0030170">
    <property type="term" value="F:pyridoxal phosphate binding"/>
    <property type="evidence" value="ECO:0007669"/>
    <property type="project" value="InterPro"/>
</dbReference>
<evidence type="ECO:0000313" key="9">
    <source>
        <dbReference type="EMBL" id="MDV0447728.1"/>
    </source>
</evidence>
<dbReference type="PIRSF" id="PIRSF005572">
    <property type="entry name" value="NifS"/>
    <property type="match status" value="1"/>
</dbReference>
<dbReference type="GO" id="GO:0031071">
    <property type="term" value="F:cysteine desulfurase activity"/>
    <property type="evidence" value="ECO:0007669"/>
    <property type="project" value="UniProtKB-EC"/>
</dbReference>
<keyword evidence="5" id="KW-0663">Pyridoxal phosphate</keyword>
<dbReference type="Gene3D" id="3.90.1150.10">
    <property type="entry name" value="Aspartate Aminotransferase, domain 1"/>
    <property type="match status" value="1"/>
</dbReference>
<dbReference type="PROSITE" id="PS00595">
    <property type="entry name" value="AA_TRANSFER_CLASS_5"/>
    <property type="match status" value="1"/>
</dbReference>
<accession>A0AAE4SEK6</accession>
<dbReference type="InterPro" id="IPR020578">
    <property type="entry name" value="Aminotrans_V_PyrdxlP_BS"/>
</dbReference>
<dbReference type="InterPro" id="IPR000192">
    <property type="entry name" value="Aminotrans_V_dom"/>
</dbReference>
<comment type="caution">
    <text evidence="9">The sequence shown here is derived from an EMBL/GenBank/DDBJ whole genome shotgun (WGS) entry which is preliminary data.</text>
</comment>
<dbReference type="EC" id="2.8.1.7" evidence="3"/>
<dbReference type="InterPro" id="IPR015424">
    <property type="entry name" value="PyrdxlP-dep_Trfase"/>
</dbReference>
<dbReference type="InterPro" id="IPR010970">
    <property type="entry name" value="Cys_dSase_SufS"/>
</dbReference>
<reference evidence="9" key="1">
    <citation type="submission" date="2023-06" db="EMBL/GenBank/DDBJ databases">
        <title>Genome sequence of Methanosarcinaceae archaeon Ag5.</title>
        <authorList>
            <person name="Protasov E."/>
            <person name="Platt K."/>
            <person name="Poehlein A."/>
            <person name="Daniel R."/>
            <person name="Brune A."/>
        </authorList>
    </citation>
    <scope>NUCLEOTIDE SEQUENCE</scope>
    <source>
        <strain evidence="9">Ag5</strain>
    </source>
</reference>
<dbReference type="RefSeq" id="WP_338100166.1">
    <property type="nucleotide sequence ID" value="NZ_JAWDKD010000021.1"/>
</dbReference>
<feature type="domain" description="Aminotransferase class V" evidence="8">
    <location>
        <begin position="18"/>
        <end position="381"/>
    </location>
</feature>
<dbReference type="InterPro" id="IPR016454">
    <property type="entry name" value="Cysteine_dSase"/>
</dbReference>
<dbReference type="GO" id="GO:0006534">
    <property type="term" value="P:cysteine metabolic process"/>
    <property type="evidence" value="ECO:0007669"/>
    <property type="project" value="InterPro"/>
</dbReference>
<dbReference type="Proteomes" id="UP001271789">
    <property type="component" value="Unassembled WGS sequence"/>
</dbReference>
<organism evidence="9 10">
    <name type="scientific">Methanolapillus africanus</name>
    <dbReference type="NCBI Taxonomy" id="3028297"/>
    <lineage>
        <taxon>Archaea</taxon>
        <taxon>Methanobacteriati</taxon>
        <taxon>Methanobacteriota</taxon>
        <taxon>Stenosarchaea group</taxon>
        <taxon>Methanomicrobia</taxon>
        <taxon>Methanosarcinales</taxon>
        <taxon>Methanosarcinaceae</taxon>
        <taxon>Methanolapillus</taxon>
    </lineage>
</organism>
<sequence length="394" mass="42581">MYDVNLIRKDFPVLDQVIYLDNGATTQTPKPAVDAMLDFYYNYTANYGRGAHRLSIAATNAYEDARDSVASFLNAPSEKMIMTKNTTDSINMVANGFGFCAGDHIVTSVVEHHSNIVPWLRQKEKGVDVSVVDMDSEGIVDPKNIEAAITDKTKLIAIGHISNVFGSIQDIETIIRIAHKNGIPILIDGAQSAGHTAVDLKKLDCDYFAAAGHKGLLGPQGTGVLYIKNPETIEPTNLGGGTTSEADRSCFVTKEPPESFEAGTPNLPGVIGLGAAVEYLKKIGVADVERHETALAKDVAKRLSEIDGVAVYGPKNRAGLVAFNVRDLEPHTVAMRLDKYDNICVRSGFHCAMPSQKFLGINGSSRASFALYNTEEEADTFVNAVERISAESKK</sequence>
<keyword evidence="10" id="KW-1185">Reference proteome</keyword>
<dbReference type="PANTHER" id="PTHR43586:SF8">
    <property type="entry name" value="CYSTEINE DESULFURASE 1, CHLOROPLASTIC"/>
    <property type="match status" value="1"/>
</dbReference>
<protein>
    <recommendedName>
        <fullName evidence="3">cysteine desulfurase</fullName>
        <ecNumber evidence="3">2.8.1.7</ecNumber>
    </recommendedName>
</protein>
<dbReference type="SUPFAM" id="SSF53383">
    <property type="entry name" value="PLP-dependent transferases"/>
    <property type="match status" value="1"/>
</dbReference>
<dbReference type="PANTHER" id="PTHR43586">
    <property type="entry name" value="CYSTEINE DESULFURASE"/>
    <property type="match status" value="1"/>
</dbReference>
<comment type="cofactor">
    <cofactor evidence="1 7">
        <name>pyridoxal 5'-phosphate</name>
        <dbReference type="ChEBI" id="CHEBI:597326"/>
    </cofactor>
</comment>
<dbReference type="EMBL" id="JAWDKD010000021">
    <property type="protein sequence ID" value="MDV0447728.1"/>
    <property type="molecule type" value="Genomic_DNA"/>
</dbReference>
<name>A0AAE4SEK6_9EURY</name>
<evidence type="ECO:0000313" key="10">
    <source>
        <dbReference type="Proteomes" id="UP001271789"/>
    </source>
</evidence>
<proteinExistence type="inferred from homology"/>
<evidence type="ECO:0000256" key="4">
    <source>
        <dbReference type="ARBA" id="ARBA00022679"/>
    </source>
</evidence>
<dbReference type="Pfam" id="PF00266">
    <property type="entry name" value="Aminotran_5"/>
    <property type="match status" value="1"/>
</dbReference>